<dbReference type="Proteomes" id="UP000238270">
    <property type="component" value="Unassembled WGS sequence"/>
</dbReference>
<dbReference type="SUPFAM" id="SSF46785">
    <property type="entry name" value="Winged helix' DNA-binding domain"/>
    <property type="match status" value="1"/>
</dbReference>
<dbReference type="SMART" id="SM00345">
    <property type="entry name" value="HTH_GNTR"/>
    <property type="match status" value="1"/>
</dbReference>
<dbReference type="InterPro" id="IPR051446">
    <property type="entry name" value="HTH_trans_reg/aminotransferase"/>
</dbReference>
<evidence type="ECO:0000256" key="2">
    <source>
        <dbReference type="ARBA" id="ARBA00022898"/>
    </source>
</evidence>
<dbReference type="GO" id="GO:0030170">
    <property type="term" value="F:pyridoxal phosphate binding"/>
    <property type="evidence" value="ECO:0007669"/>
    <property type="project" value="InterPro"/>
</dbReference>
<dbReference type="Pfam" id="PF00392">
    <property type="entry name" value="GntR"/>
    <property type="match status" value="1"/>
</dbReference>
<dbReference type="Gene3D" id="3.90.1150.10">
    <property type="entry name" value="Aspartate Aminotransferase, domain 1"/>
    <property type="match status" value="1"/>
</dbReference>
<keyword evidence="5" id="KW-0804">Transcription</keyword>
<dbReference type="GO" id="GO:0003700">
    <property type="term" value="F:DNA-binding transcription factor activity"/>
    <property type="evidence" value="ECO:0007669"/>
    <property type="project" value="InterPro"/>
</dbReference>
<dbReference type="PROSITE" id="PS50949">
    <property type="entry name" value="HTH_GNTR"/>
    <property type="match status" value="1"/>
</dbReference>
<dbReference type="Pfam" id="PF00155">
    <property type="entry name" value="Aminotran_1_2"/>
    <property type="match status" value="1"/>
</dbReference>
<dbReference type="InterPro" id="IPR015424">
    <property type="entry name" value="PyrdxlP-dep_Trfase"/>
</dbReference>
<dbReference type="CDD" id="cd07377">
    <property type="entry name" value="WHTH_GntR"/>
    <property type="match status" value="1"/>
</dbReference>
<dbReference type="PANTHER" id="PTHR46577:SF2">
    <property type="entry name" value="TRANSCRIPTIONAL REGULATORY PROTEIN"/>
    <property type="match status" value="1"/>
</dbReference>
<evidence type="ECO:0000259" key="6">
    <source>
        <dbReference type="PROSITE" id="PS50949"/>
    </source>
</evidence>
<keyword evidence="7" id="KW-0808">Transferase</keyword>
<dbReference type="InterPro" id="IPR015422">
    <property type="entry name" value="PyrdxlP-dep_Trfase_small"/>
</dbReference>
<comment type="similarity">
    <text evidence="1">In the C-terminal section; belongs to the class-I pyridoxal-phosphate-dependent aminotransferase family.</text>
</comment>
<protein>
    <submittedName>
        <fullName evidence="7">Aspartate aminotransferase</fullName>
    </submittedName>
</protein>
<comment type="caution">
    <text evidence="7">The sequence shown here is derived from an EMBL/GenBank/DDBJ whole genome shotgun (WGS) entry which is preliminary data.</text>
</comment>
<proteinExistence type="inferred from homology"/>
<organism evidence="7 8">
    <name type="scientific">Xanthomonas arboricola pv. populi</name>
    <dbReference type="NCBI Taxonomy" id="487823"/>
    <lineage>
        <taxon>Bacteria</taxon>
        <taxon>Pseudomonadati</taxon>
        <taxon>Pseudomonadota</taxon>
        <taxon>Gammaproteobacteria</taxon>
        <taxon>Lysobacterales</taxon>
        <taxon>Lysobacteraceae</taxon>
        <taxon>Xanthomonas</taxon>
    </lineage>
</organism>
<keyword evidence="4" id="KW-0238">DNA-binding</keyword>
<dbReference type="PANTHER" id="PTHR46577">
    <property type="entry name" value="HTH-TYPE TRANSCRIPTIONAL REGULATORY PROTEIN GABR"/>
    <property type="match status" value="1"/>
</dbReference>
<keyword evidence="2" id="KW-0663">Pyridoxal phosphate</keyword>
<dbReference type="RefSeq" id="WP_104599542.1">
    <property type="nucleotide sequence ID" value="NZ_MIGV01000060.1"/>
</dbReference>
<evidence type="ECO:0000256" key="3">
    <source>
        <dbReference type="ARBA" id="ARBA00023015"/>
    </source>
</evidence>
<evidence type="ECO:0000256" key="4">
    <source>
        <dbReference type="ARBA" id="ARBA00023125"/>
    </source>
</evidence>
<name>A0A2S6YZ25_9XANT</name>
<dbReference type="CDD" id="cd00609">
    <property type="entry name" value="AAT_like"/>
    <property type="match status" value="1"/>
</dbReference>
<feature type="domain" description="HTH gntR-type" evidence="6">
    <location>
        <begin position="1"/>
        <end position="69"/>
    </location>
</feature>
<reference evidence="7 8" key="1">
    <citation type="submission" date="2016-08" db="EMBL/GenBank/DDBJ databases">
        <title>Evolution of the type three secretion system and type three effector repertoires in Xanthomonas.</title>
        <authorList>
            <person name="Merda D."/>
            <person name="Briand M."/>
            <person name="Bosis E."/>
            <person name="Rousseau C."/>
            <person name="Portier P."/>
            <person name="Jacques M.-A."/>
            <person name="Fischer-Le Saux M."/>
        </authorList>
    </citation>
    <scope>NUCLEOTIDE SEQUENCE [LARGE SCALE GENOMIC DNA]</scope>
    <source>
        <strain evidence="7 8">CFBP 3122</strain>
    </source>
</reference>
<dbReference type="InterPro" id="IPR036388">
    <property type="entry name" value="WH-like_DNA-bd_sf"/>
</dbReference>
<evidence type="ECO:0000256" key="5">
    <source>
        <dbReference type="ARBA" id="ARBA00023163"/>
    </source>
</evidence>
<evidence type="ECO:0000313" key="7">
    <source>
        <dbReference type="EMBL" id="PPT73379.1"/>
    </source>
</evidence>
<keyword evidence="3" id="KW-0805">Transcription regulation</keyword>
<dbReference type="AlphaFoldDB" id="A0A2S6YZ25"/>
<keyword evidence="7" id="KW-0032">Aminotransferase</keyword>
<evidence type="ECO:0000313" key="8">
    <source>
        <dbReference type="Proteomes" id="UP000238270"/>
    </source>
</evidence>
<dbReference type="InterPro" id="IPR004839">
    <property type="entry name" value="Aminotransferase_I/II_large"/>
</dbReference>
<dbReference type="GO" id="GO:0003677">
    <property type="term" value="F:DNA binding"/>
    <property type="evidence" value="ECO:0007669"/>
    <property type="project" value="UniProtKB-KW"/>
</dbReference>
<dbReference type="GO" id="GO:0008483">
    <property type="term" value="F:transaminase activity"/>
    <property type="evidence" value="ECO:0007669"/>
    <property type="project" value="UniProtKB-KW"/>
</dbReference>
<sequence>MLLYESLATQLRQQIEGGTLRAGERLPSIRQLAANHGISTATAVQACLQLEREGRVQARPRSGYFVRSTTPALPAAAPATRRRKPGMVDNPALQRVLDTLSRTDLVPLHTATPAHALLPAAQLAAALSRQLRRQRSAALDYAPPQGHAALRRQIAQRYAHCATTVDAEEVVITAGAMEAISLTLRTLTAPGDVVLVETPTYHGILQAVAALRLKVLEVPNLPGHGIDVARLDALLQRTPVRAAVLVPNFNNPSGSLTSDGAKRALLDSCARHGTVVIEDDIYGELDWSGQRPRPLRHFDTHANVISCGSFSKVLSPGLRVGWLLGGDWTDALVRAKYFSTVGSASLPQLALADYLAQHDLERHLRKLRRTLADNGQRLRDAIVRHWPEGTRVGDPAGGLSLWLQLPDGGSGQALFEAALAERIGTSPGHLYSSRGDYTDHLRLTCGQPWSDTLERAMRRLGKLAAQVAR</sequence>
<dbReference type="InterPro" id="IPR000524">
    <property type="entry name" value="Tscrpt_reg_HTH_GntR"/>
</dbReference>
<dbReference type="InterPro" id="IPR015421">
    <property type="entry name" value="PyrdxlP-dep_Trfase_major"/>
</dbReference>
<dbReference type="EMBL" id="MIGV01000060">
    <property type="protein sequence ID" value="PPT73379.1"/>
    <property type="molecule type" value="Genomic_DNA"/>
</dbReference>
<evidence type="ECO:0000256" key="1">
    <source>
        <dbReference type="ARBA" id="ARBA00005384"/>
    </source>
</evidence>
<gene>
    <name evidence="7" type="ORF">XaplCFBP3122_20750</name>
</gene>
<dbReference type="SUPFAM" id="SSF53383">
    <property type="entry name" value="PLP-dependent transferases"/>
    <property type="match status" value="1"/>
</dbReference>
<dbReference type="InterPro" id="IPR036390">
    <property type="entry name" value="WH_DNA-bd_sf"/>
</dbReference>
<dbReference type="Gene3D" id="1.10.10.10">
    <property type="entry name" value="Winged helix-like DNA-binding domain superfamily/Winged helix DNA-binding domain"/>
    <property type="match status" value="1"/>
</dbReference>
<accession>A0A2S6YZ25</accession>
<dbReference type="Gene3D" id="3.40.640.10">
    <property type="entry name" value="Type I PLP-dependent aspartate aminotransferase-like (Major domain)"/>
    <property type="match status" value="1"/>
</dbReference>